<comment type="function">
    <text evidence="5">Forms part of the polypeptide exit tunnel.</text>
</comment>
<comment type="similarity">
    <text evidence="1 5">Belongs to the universal ribosomal protein uL4 family.</text>
</comment>
<feature type="region of interest" description="Disordered" evidence="6">
    <location>
        <begin position="42"/>
        <end position="76"/>
    </location>
</feature>
<keyword evidence="5" id="KW-0699">rRNA-binding</keyword>
<dbReference type="GO" id="GO:0005840">
    <property type="term" value="C:ribosome"/>
    <property type="evidence" value="ECO:0007669"/>
    <property type="project" value="UniProtKB-KW"/>
</dbReference>
<dbReference type="Gene3D" id="3.40.1370.10">
    <property type="match status" value="1"/>
</dbReference>
<dbReference type="GO" id="GO:0006412">
    <property type="term" value="P:translation"/>
    <property type="evidence" value="ECO:0007669"/>
    <property type="project" value="UniProtKB-UniRule"/>
</dbReference>
<dbReference type="AlphaFoldDB" id="E7C303"/>
<gene>
    <name evidence="5" type="primary">rplD</name>
</gene>
<dbReference type="HAMAP" id="MF_01328_B">
    <property type="entry name" value="Ribosomal_uL4_B"/>
    <property type="match status" value="1"/>
</dbReference>
<dbReference type="InterPro" id="IPR023574">
    <property type="entry name" value="Ribosomal_uL4_dom_sf"/>
</dbReference>
<dbReference type="InterPro" id="IPR013005">
    <property type="entry name" value="Ribosomal_uL4-like"/>
</dbReference>
<protein>
    <recommendedName>
        <fullName evidence="4 5">Large ribosomal subunit protein uL4</fullName>
    </recommendedName>
</protein>
<reference evidence="7" key="1">
    <citation type="submission" date="2010-01" db="EMBL/GenBank/DDBJ databases">
        <title>Genome fragments of uncultured bacteria from the North Pacific subtropical Gyre.</title>
        <authorList>
            <person name="Pham V.D."/>
            <person name="Delong E.F."/>
        </authorList>
    </citation>
    <scope>NUCLEOTIDE SEQUENCE</scope>
</reference>
<dbReference type="NCBIfam" id="TIGR03953">
    <property type="entry name" value="rplD_bact"/>
    <property type="match status" value="1"/>
</dbReference>
<evidence type="ECO:0000256" key="4">
    <source>
        <dbReference type="ARBA" id="ARBA00035244"/>
    </source>
</evidence>
<sequence length="205" mass="22617">MKIDLKNQENSTVKSIDISDSVFKAEINDGLIHELVTAYRSNGRSATKGQKNRSRVSGGGAKPWRQKGTGRARAGTTRGPLWVGGGMAFATVDRNYTKKINKKAYKRAMQSIFSALTKEKRIIAIDSIKIDSPKTKLGIELLNSLEIENALIIVSQLESNLHLSLRNVPHITVISVENVDPISLLSHETIVIDQEAFNKLEGMFS</sequence>
<name>E7C303_9GAMM</name>
<evidence type="ECO:0000256" key="1">
    <source>
        <dbReference type="ARBA" id="ARBA00010528"/>
    </source>
</evidence>
<organism evidence="7">
    <name type="scientific">uncultured gamma proteobacterium HF0130_25M15</name>
    <dbReference type="NCBI Taxonomy" id="723568"/>
    <lineage>
        <taxon>Bacteria</taxon>
        <taxon>Pseudomonadati</taxon>
        <taxon>Pseudomonadota</taxon>
        <taxon>Gammaproteobacteria</taxon>
        <taxon>environmental samples</taxon>
    </lineage>
</organism>
<proteinExistence type="inferred from homology"/>
<comment type="function">
    <text evidence="5">One of the primary rRNA binding proteins, this protein initially binds near the 5'-end of the 23S rRNA. It is important during the early stages of 50S assembly. It makes multiple contacts with different domains of the 23S rRNA in the assembled 50S subunit and ribosome.</text>
</comment>
<evidence type="ECO:0000256" key="2">
    <source>
        <dbReference type="ARBA" id="ARBA00022980"/>
    </source>
</evidence>
<evidence type="ECO:0000256" key="5">
    <source>
        <dbReference type="HAMAP-Rule" id="MF_01328"/>
    </source>
</evidence>
<evidence type="ECO:0000256" key="3">
    <source>
        <dbReference type="ARBA" id="ARBA00023274"/>
    </source>
</evidence>
<comment type="subunit">
    <text evidence="5">Part of the 50S ribosomal subunit.</text>
</comment>
<dbReference type="Pfam" id="PF00573">
    <property type="entry name" value="Ribosomal_L4"/>
    <property type="match status" value="1"/>
</dbReference>
<evidence type="ECO:0000256" key="6">
    <source>
        <dbReference type="SAM" id="MobiDB-lite"/>
    </source>
</evidence>
<accession>E7C303</accession>
<evidence type="ECO:0000313" key="7">
    <source>
        <dbReference type="EMBL" id="ADI21827.1"/>
    </source>
</evidence>
<keyword evidence="2 5" id="KW-0689">Ribosomal protein</keyword>
<dbReference type="EMBL" id="GU567967">
    <property type="protein sequence ID" value="ADI21827.1"/>
    <property type="molecule type" value="Genomic_DNA"/>
</dbReference>
<dbReference type="SUPFAM" id="SSF52166">
    <property type="entry name" value="Ribosomal protein L4"/>
    <property type="match status" value="1"/>
</dbReference>
<dbReference type="GO" id="GO:0019843">
    <property type="term" value="F:rRNA binding"/>
    <property type="evidence" value="ECO:0007669"/>
    <property type="project" value="UniProtKB-UniRule"/>
</dbReference>
<dbReference type="InterPro" id="IPR002136">
    <property type="entry name" value="Ribosomal_uL4"/>
</dbReference>
<dbReference type="GO" id="GO:0003735">
    <property type="term" value="F:structural constituent of ribosome"/>
    <property type="evidence" value="ECO:0007669"/>
    <property type="project" value="InterPro"/>
</dbReference>
<dbReference type="PANTHER" id="PTHR10746:SF6">
    <property type="entry name" value="LARGE RIBOSOMAL SUBUNIT PROTEIN UL4M"/>
    <property type="match status" value="1"/>
</dbReference>
<keyword evidence="5" id="KW-0694">RNA-binding</keyword>
<keyword evidence="3 5" id="KW-0687">Ribonucleoprotein</keyword>
<dbReference type="PANTHER" id="PTHR10746">
    <property type="entry name" value="50S RIBOSOMAL PROTEIN L4"/>
    <property type="match status" value="1"/>
</dbReference>
<dbReference type="GO" id="GO:1990904">
    <property type="term" value="C:ribonucleoprotein complex"/>
    <property type="evidence" value="ECO:0007669"/>
    <property type="project" value="UniProtKB-KW"/>
</dbReference>